<evidence type="ECO:0000313" key="2">
    <source>
        <dbReference type="Proteomes" id="UP000525652"/>
    </source>
</evidence>
<accession>A0A7X1AX69</accession>
<name>A0A7X1AX69_9BACT</name>
<dbReference type="EMBL" id="JACHVA010000053">
    <property type="protein sequence ID" value="MBC2601559.1"/>
    <property type="molecule type" value="Genomic_DNA"/>
</dbReference>
<sequence length="60" mass="7022">MTEWKKGVALSLVDGLDFRKCSVIGFAHRRFLFGRRAELRVHSPKELLWSGLWLSFSQEE</sequence>
<gene>
    <name evidence="1" type="ORF">H5P30_07180</name>
</gene>
<organism evidence="1 2">
    <name type="scientific">Puniceicoccus vermicola</name>
    <dbReference type="NCBI Taxonomy" id="388746"/>
    <lineage>
        <taxon>Bacteria</taxon>
        <taxon>Pseudomonadati</taxon>
        <taxon>Verrucomicrobiota</taxon>
        <taxon>Opitutia</taxon>
        <taxon>Puniceicoccales</taxon>
        <taxon>Puniceicoccaceae</taxon>
        <taxon>Puniceicoccus</taxon>
    </lineage>
</organism>
<protein>
    <submittedName>
        <fullName evidence="1">Uncharacterized protein</fullName>
    </submittedName>
</protein>
<comment type="caution">
    <text evidence="1">The sequence shown here is derived from an EMBL/GenBank/DDBJ whole genome shotgun (WGS) entry which is preliminary data.</text>
</comment>
<evidence type="ECO:0000313" key="1">
    <source>
        <dbReference type="EMBL" id="MBC2601559.1"/>
    </source>
</evidence>
<dbReference type="Proteomes" id="UP000525652">
    <property type="component" value="Unassembled WGS sequence"/>
</dbReference>
<dbReference type="RefSeq" id="WP_185692270.1">
    <property type="nucleotide sequence ID" value="NZ_JACHVA010000053.1"/>
</dbReference>
<reference evidence="1 2" key="1">
    <citation type="submission" date="2020-07" db="EMBL/GenBank/DDBJ databases">
        <authorList>
            <person name="Feng X."/>
        </authorList>
    </citation>
    <scope>NUCLEOTIDE SEQUENCE [LARGE SCALE GENOMIC DNA]</scope>
    <source>
        <strain evidence="1 2">JCM14086</strain>
    </source>
</reference>
<dbReference type="AlphaFoldDB" id="A0A7X1AX69"/>
<keyword evidence="2" id="KW-1185">Reference proteome</keyword>
<proteinExistence type="predicted"/>